<protein>
    <submittedName>
        <fullName evidence="2">Uncharacterized protein</fullName>
    </submittedName>
</protein>
<dbReference type="AlphaFoldDB" id="A0A699ZK82"/>
<feature type="non-terminal residue" evidence="2">
    <location>
        <position position="1"/>
    </location>
</feature>
<feature type="non-terminal residue" evidence="2">
    <location>
        <position position="111"/>
    </location>
</feature>
<dbReference type="EMBL" id="BLLF01002211">
    <property type="protein sequence ID" value="GFH23187.1"/>
    <property type="molecule type" value="Genomic_DNA"/>
</dbReference>
<feature type="region of interest" description="Disordered" evidence="1">
    <location>
        <begin position="45"/>
        <end position="90"/>
    </location>
</feature>
<proteinExistence type="predicted"/>
<name>A0A699ZK82_HAELA</name>
<evidence type="ECO:0000313" key="3">
    <source>
        <dbReference type="Proteomes" id="UP000485058"/>
    </source>
</evidence>
<evidence type="ECO:0000256" key="1">
    <source>
        <dbReference type="SAM" id="MobiDB-lite"/>
    </source>
</evidence>
<feature type="compositionally biased region" description="Polar residues" evidence="1">
    <location>
        <begin position="57"/>
        <end position="69"/>
    </location>
</feature>
<dbReference type="Proteomes" id="UP000485058">
    <property type="component" value="Unassembled WGS sequence"/>
</dbReference>
<organism evidence="2 3">
    <name type="scientific">Haematococcus lacustris</name>
    <name type="common">Green alga</name>
    <name type="synonym">Haematococcus pluvialis</name>
    <dbReference type="NCBI Taxonomy" id="44745"/>
    <lineage>
        <taxon>Eukaryota</taxon>
        <taxon>Viridiplantae</taxon>
        <taxon>Chlorophyta</taxon>
        <taxon>core chlorophytes</taxon>
        <taxon>Chlorophyceae</taxon>
        <taxon>CS clade</taxon>
        <taxon>Chlamydomonadales</taxon>
        <taxon>Haematococcaceae</taxon>
        <taxon>Haematococcus</taxon>
    </lineage>
</organism>
<keyword evidence="3" id="KW-1185">Reference proteome</keyword>
<gene>
    <name evidence="2" type="ORF">HaLaN_20765</name>
</gene>
<sequence length="111" mass="12061">MKIRSEGVDMSGSNLHLHLYPLTNHEVTWEELGWTIVCLTTSPTRVGAHNSNERDAGQNSGLNIIASSSDHARQAANDEAQGQQEGSRRAELGAGYASIWPLTKHLQGKPT</sequence>
<reference evidence="2 3" key="1">
    <citation type="submission" date="2020-02" db="EMBL/GenBank/DDBJ databases">
        <title>Draft genome sequence of Haematococcus lacustris strain NIES-144.</title>
        <authorList>
            <person name="Morimoto D."/>
            <person name="Nakagawa S."/>
            <person name="Yoshida T."/>
            <person name="Sawayama S."/>
        </authorList>
    </citation>
    <scope>NUCLEOTIDE SEQUENCE [LARGE SCALE GENOMIC DNA]</scope>
    <source>
        <strain evidence="2 3">NIES-144</strain>
    </source>
</reference>
<accession>A0A699ZK82</accession>
<comment type="caution">
    <text evidence="2">The sequence shown here is derived from an EMBL/GenBank/DDBJ whole genome shotgun (WGS) entry which is preliminary data.</text>
</comment>
<evidence type="ECO:0000313" key="2">
    <source>
        <dbReference type="EMBL" id="GFH23187.1"/>
    </source>
</evidence>